<reference evidence="12" key="1">
    <citation type="journal article" date="2015" name="Nature">
        <title>Complex archaea that bridge the gap between prokaryotes and eukaryotes.</title>
        <authorList>
            <person name="Spang A."/>
            <person name="Saw J.H."/>
            <person name="Jorgensen S.L."/>
            <person name="Zaremba-Niedzwiedzka K."/>
            <person name="Martijn J."/>
            <person name="Lind A.E."/>
            <person name="van Eijk R."/>
            <person name="Schleper C."/>
            <person name="Guy L."/>
            <person name="Ettema T.J."/>
        </authorList>
    </citation>
    <scope>NUCLEOTIDE SEQUENCE</scope>
</reference>
<dbReference type="GO" id="GO:0005886">
    <property type="term" value="C:plasma membrane"/>
    <property type="evidence" value="ECO:0007669"/>
    <property type="project" value="TreeGrafter"/>
</dbReference>
<evidence type="ECO:0000256" key="2">
    <source>
        <dbReference type="ARBA" id="ARBA00010441"/>
    </source>
</evidence>
<name>A0A0F9W662_9ZZZZ</name>
<dbReference type="PANTHER" id="PTHR14269:SF62">
    <property type="entry name" value="CDP-DIACYLGLYCEROL--GLYCEROL-3-PHOSPHATE 3-PHOSPHATIDYLTRANSFERASE 1, CHLOROPLASTIC"/>
    <property type="match status" value="1"/>
</dbReference>
<dbReference type="NCBIfam" id="TIGR00560">
    <property type="entry name" value="pgsA"/>
    <property type="match status" value="1"/>
</dbReference>
<keyword evidence="8 11" id="KW-0472">Membrane</keyword>
<keyword evidence="10" id="KW-1208">Phospholipid metabolism</keyword>
<sequence length="185" mass="20489">MLNAANMVTYCRVLLVPVIVLVYYSGIEHSQLIAAFLFTIASISDWLDGYLARRLNQTSPFGAFLDPVADKLLVVMALVLLTAIYPSAWFVVPTAIIIGREVFVSALREWMASNNQRDAVAVGYIGKVKTTVQMIAIIVLLAYTPQWPQIFLQVGYGLIYLSAALSIWSMAQYLIKALPVLTSKQ</sequence>
<evidence type="ECO:0000256" key="3">
    <source>
        <dbReference type="ARBA" id="ARBA00022516"/>
    </source>
</evidence>
<dbReference type="InterPro" id="IPR000462">
    <property type="entry name" value="CDP-OH_P_trans"/>
</dbReference>
<feature type="transmembrane region" description="Helical" evidence="11">
    <location>
        <begin position="119"/>
        <end position="144"/>
    </location>
</feature>
<evidence type="ECO:0000256" key="7">
    <source>
        <dbReference type="ARBA" id="ARBA00023098"/>
    </source>
</evidence>
<accession>A0A0F9W662</accession>
<dbReference type="InterPro" id="IPR050324">
    <property type="entry name" value="CDP-alcohol_PTase-I"/>
</dbReference>
<evidence type="ECO:0000256" key="9">
    <source>
        <dbReference type="ARBA" id="ARBA00023209"/>
    </source>
</evidence>
<evidence type="ECO:0000256" key="4">
    <source>
        <dbReference type="ARBA" id="ARBA00022679"/>
    </source>
</evidence>
<keyword evidence="6 11" id="KW-1133">Transmembrane helix</keyword>
<evidence type="ECO:0000256" key="8">
    <source>
        <dbReference type="ARBA" id="ARBA00023136"/>
    </source>
</evidence>
<dbReference type="Pfam" id="PF01066">
    <property type="entry name" value="CDP-OH_P_transf"/>
    <property type="match status" value="1"/>
</dbReference>
<evidence type="ECO:0000256" key="5">
    <source>
        <dbReference type="ARBA" id="ARBA00022692"/>
    </source>
</evidence>
<dbReference type="PROSITE" id="PS00379">
    <property type="entry name" value="CDP_ALCOHOL_P_TRANSF"/>
    <property type="match status" value="1"/>
</dbReference>
<feature type="transmembrane region" description="Helical" evidence="11">
    <location>
        <begin position="150"/>
        <end position="175"/>
    </location>
</feature>
<dbReference type="AlphaFoldDB" id="A0A0F9W662"/>
<dbReference type="GO" id="GO:0046474">
    <property type="term" value="P:glycerophospholipid biosynthetic process"/>
    <property type="evidence" value="ECO:0007669"/>
    <property type="project" value="TreeGrafter"/>
</dbReference>
<feature type="transmembrane region" description="Helical" evidence="11">
    <location>
        <begin position="6"/>
        <end position="25"/>
    </location>
</feature>
<keyword evidence="3" id="KW-0444">Lipid biosynthesis</keyword>
<comment type="similarity">
    <text evidence="2">Belongs to the CDP-alcohol phosphatidyltransferase class-I family.</text>
</comment>
<dbReference type="EMBL" id="LAZR01000002">
    <property type="protein sequence ID" value="KKO11785.1"/>
    <property type="molecule type" value="Genomic_DNA"/>
</dbReference>
<feature type="transmembrane region" description="Helical" evidence="11">
    <location>
        <begin position="72"/>
        <end position="98"/>
    </location>
</feature>
<keyword evidence="7" id="KW-0443">Lipid metabolism</keyword>
<dbReference type="GO" id="GO:0008444">
    <property type="term" value="F:CDP-diacylglycerol-glycerol-3-phosphate 3-phosphatidyltransferase activity"/>
    <property type="evidence" value="ECO:0007669"/>
    <property type="project" value="InterPro"/>
</dbReference>
<dbReference type="InterPro" id="IPR048254">
    <property type="entry name" value="CDP_ALCOHOL_P_TRANSF_CS"/>
</dbReference>
<evidence type="ECO:0008006" key="13">
    <source>
        <dbReference type="Google" id="ProtNLM"/>
    </source>
</evidence>
<evidence type="ECO:0000256" key="11">
    <source>
        <dbReference type="SAM" id="Phobius"/>
    </source>
</evidence>
<evidence type="ECO:0000256" key="1">
    <source>
        <dbReference type="ARBA" id="ARBA00004141"/>
    </source>
</evidence>
<comment type="caution">
    <text evidence="12">The sequence shown here is derived from an EMBL/GenBank/DDBJ whole genome shotgun (WGS) entry which is preliminary data.</text>
</comment>
<comment type="subcellular location">
    <subcellularLocation>
        <location evidence="1">Membrane</location>
        <topology evidence="1">Multi-pass membrane protein</topology>
    </subcellularLocation>
</comment>
<evidence type="ECO:0000313" key="12">
    <source>
        <dbReference type="EMBL" id="KKO11785.1"/>
    </source>
</evidence>
<keyword evidence="4" id="KW-0808">Transferase</keyword>
<evidence type="ECO:0000256" key="6">
    <source>
        <dbReference type="ARBA" id="ARBA00022989"/>
    </source>
</evidence>
<dbReference type="PANTHER" id="PTHR14269">
    <property type="entry name" value="CDP-DIACYLGLYCEROL--GLYCEROL-3-PHOSPHATE 3-PHOSPHATIDYLTRANSFERASE-RELATED"/>
    <property type="match status" value="1"/>
</dbReference>
<dbReference type="Gene3D" id="1.20.120.1760">
    <property type="match status" value="1"/>
</dbReference>
<keyword evidence="5 11" id="KW-0812">Transmembrane</keyword>
<evidence type="ECO:0000256" key="10">
    <source>
        <dbReference type="ARBA" id="ARBA00023264"/>
    </source>
</evidence>
<gene>
    <name evidence="12" type="ORF">LCGC14_0012860</name>
</gene>
<dbReference type="InterPro" id="IPR043130">
    <property type="entry name" value="CDP-OH_PTrfase_TM_dom"/>
</dbReference>
<proteinExistence type="inferred from homology"/>
<organism evidence="12">
    <name type="scientific">marine sediment metagenome</name>
    <dbReference type="NCBI Taxonomy" id="412755"/>
    <lineage>
        <taxon>unclassified sequences</taxon>
        <taxon>metagenomes</taxon>
        <taxon>ecological metagenomes</taxon>
    </lineage>
</organism>
<protein>
    <recommendedName>
        <fullName evidence="13">CDP-diacylglycerol--glycerol-3-phosphate 3-phosphatidyltransferase</fullName>
    </recommendedName>
</protein>
<dbReference type="PIRSF" id="PIRSF000847">
    <property type="entry name" value="Phos_ph_gly_syn"/>
    <property type="match status" value="1"/>
</dbReference>
<dbReference type="InterPro" id="IPR004570">
    <property type="entry name" value="Phosphatidylglycerol_P_synth"/>
</dbReference>
<keyword evidence="9" id="KW-0594">Phospholipid biosynthesis</keyword>